<dbReference type="GO" id="GO:0016787">
    <property type="term" value="F:hydrolase activity"/>
    <property type="evidence" value="ECO:0007669"/>
    <property type="project" value="UniProtKB-KW"/>
</dbReference>
<evidence type="ECO:0000256" key="2">
    <source>
        <dbReference type="ARBA" id="ARBA00022723"/>
    </source>
</evidence>
<evidence type="ECO:0000256" key="5">
    <source>
        <dbReference type="ARBA" id="ARBA00022806"/>
    </source>
</evidence>
<dbReference type="FunFam" id="3.40.50.300:FF:001389">
    <property type="entry name" value="ATP-dependent DNA helicase RecQ"/>
    <property type="match status" value="1"/>
</dbReference>
<keyword evidence="16" id="KW-1185">Reference proteome</keyword>
<evidence type="ECO:0000259" key="13">
    <source>
        <dbReference type="PROSITE" id="PS51192"/>
    </source>
</evidence>
<proteinExistence type="inferred from homology"/>
<evidence type="ECO:0000313" key="16">
    <source>
        <dbReference type="Proteomes" id="UP000198620"/>
    </source>
</evidence>
<dbReference type="PANTHER" id="PTHR13710">
    <property type="entry name" value="DNA HELICASE RECQ FAMILY MEMBER"/>
    <property type="match status" value="1"/>
</dbReference>
<dbReference type="GO" id="GO:0006310">
    <property type="term" value="P:DNA recombination"/>
    <property type="evidence" value="ECO:0007669"/>
    <property type="project" value="InterPro"/>
</dbReference>
<dbReference type="GO" id="GO:0030894">
    <property type="term" value="C:replisome"/>
    <property type="evidence" value="ECO:0007669"/>
    <property type="project" value="TreeGrafter"/>
</dbReference>
<dbReference type="GO" id="GO:0005524">
    <property type="term" value="F:ATP binding"/>
    <property type="evidence" value="ECO:0007669"/>
    <property type="project" value="UniProtKB-KW"/>
</dbReference>
<dbReference type="InterPro" id="IPR001650">
    <property type="entry name" value="Helicase_C-like"/>
</dbReference>
<dbReference type="NCBIfam" id="TIGR00614">
    <property type="entry name" value="recQ_fam"/>
    <property type="match status" value="1"/>
</dbReference>
<evidence type="ECO:0000256" key="12">
    <source>
        <dbReference type="ARBA" id="ARBA00044550"/>
    </source>
</evidence>
<dbReference type="InterPro" id="IPR011545">
    <property type="entry name" value="DEAD/DEAH_box_helicase_dom"/>
</dbReference>
<evidence type="ECO:0000313" key="15">
    <source>
        <dbReference type="EMBL" id="SEL50305.1"/>
    </source>
</evidence>
<dbReference type="Pfam" id="PF16124">
    <property type="entry name" value="RecQ_Zn_bind"/>
    <property type="match status" value="1"/>
</dbReference>
<gene>
    <name evidence="15" type="ORF">SAMN05216387_11319</name>
</gene>
<dbReference type="STRING" id="1233.SAMN05216387_11319"/>
<dbReference type="GO" id="GO:0006281">
    <property type="term" value="P:DNA repair"/>
    <property type="evidence" value="ECO:0007669"/>
    <property type="project" value="TreeGrafter"/>
</dbReference>
<evidence type="ECO:0000256" key="4">
    <source>
        <dbReference type="ARBA" id="ARBA00022801"/>
    </source>
</evidence>
<dbReference type="EC" id="5.6.2.4" evidence="10"/>
<dbReference type="InterPro" id="IPR032284">
    <property type="entry name" value="RecQ_Zn-bd"/>
</dbReference>
<dbReference type="InterPro" id="IPR014001">
    <property type="entry name" value="Helicase_ATP-bd"/>
</dbReference>
<dbReference type="GO" id="GO:0043138">
    <property type="term" value="F:3'-5' DNA helicase activity"/>
    <property type="evidence" value="ECO:0007669"/>
    <property type="project" value="UniProtKB-EC"/>
</dbReference>
<evidence type="ECO:0000256" key="6">
    <source>
        <dbReference type="ARBA" id="ARBA00022840"/>
    </source>
</evidence>
<dbReference type="Gene3D" id="1.10.10.10">
    <property type="entry name" value="Winged helix-like DNA-binding domain superfamily/Winged helix DNA-binding domain"/>
    <property type="match status" value="1"/>
</dbReference>
<accession>A0A1H7QRP9</accession>
<feature type="domain" description="Helicase ATP-binding" evidence="13">
    <location>
        <begin position="39"/>
        <end position="207"/>
    </location>
</feature>
<dbReference type="PROSITE" id="PS51192">
    <property type="entry name" value="HELICASE_ATP_BIND_1"/>
    <property type="match status" value="1"/>
</dbReference>
<reference evidence="15 16" key="1">
    <citation type="submission" date="2016-10" db="EMBL/GenBank/DDBJ databases">
        <authorList>
            <person name="de Groot N.N."/>
        </authorList>
    </citation>
    <scope>NUCLEOTIDE SEQUENCE [LARGE SCALE GENOMIC DNA]</scope>
    <source>
        <strain evidence="15 16">Nv1</strain>
    </source>
</reference>
<dbReference type="GO" id="GO:0043590">
    <property type="term" value="C:bacterial nucleoid"/>
    <property type="evidence" value="ECO:0007669"/>
    <property type="project" value="TreeGrafter"/>
</dbReference>
<dbReference type="SMART" id="SM00487">
    <property type="entry name" value="DEXDc"/>
    <property type="match status" value="1"/>
</dbReference>
<dbReference type="CDD" id="cd17920">
    <property type="entry name" value="DEXHc_RecQ"/>
    <property type="match status" value="1"/>
</dbReference>
<keyword evidence="6" id="KW-0067">ATP-binding</keyword>
<dbReference type="Gene3D" id="3.40.50.300">
    <property type="entry name" value="P-loop containing nucleotide triphosphate hydrolases"/>
    <property type="match status" value="2"/>
</dbReference>
<organism evidence="15 16">
    <name type="scientific">Nitrosovibrio tenuis</name>
    <dbReference type="NCBI Taxonomy" id="1233"/>
    <lineage>
        <taxon>Bacteria</taxon>
        <taxon>Pseudomonadati</taxon>
        <taxon>Pseudomonadota</taxon>
        <taxon>Betaproteobacteria</taxon>
        <taxon>Nitrosomonadales</taxon>
        <taxon>Nitrosomonadaceae</taxon>
        <taxon>Nitrosovibrio</taxon>
    </lineage>
</organism>
<dbReference type="Pfam" id="PF00271">
    <property type="entry name" value="Helicase_C"/>
    <property type="match status" value="1"/>
</dbReference>
<keyword evidence="3" id="KW-0547">Nucleotide-binding</keyword>
<dbReference type="PANTHER" id="PTHR13710:SF105">
    <property type="entry name" value="ATP-DEPENDENT DNA HELICASE Q1"/>
    <property type="match status" value="1"/>
</dbReference>
<protein>
    <recommendedName>
        <fullName evidence="11">ATP-dependent DNA helicase RecQ</fullName>
        <ecNumber evidence="10">5.6.2.4</ecNumber>
    </recommendedName>
    <alternativeName>
        <fullName evidence="12">DNA 3'-5' helicase RecQ</fullName>
    </alternativeName>
</protein>
<dbReference type="GO" id="GO:0005737">
    <property type="term" value="C:cytoplasm"/>
    <property type="evidence" value="ECO:0007669"/>
    <property type="project" value="TreeGrafter"/>
</dbReference>
<name>A0A1H7QRP9_9PROT</name>
<evidence type="ECO:0000256" key="11">
    <source>
        <dbReference type="ARBA" id="ARBA00044535"/>
    </source>
</evidence>
<dbReference type="GO" id="GO:0003677">
    <property type="term" value="F:DNA binding"/>
    <property type="evidence" value="ECO:0007669"/>
    <property type="project" value="UniProtKB-KW"/>
</dbReference>
<sequence length="583" mass="65656">MANRFNHMKNLPDKQDSLEESLHEVFGLSHLRPGQEEVIRNVLNGQDTLAVMPTGSGKSLCYQLPALKLPGTAVVVSPLISLMKDQAEKLEEVGIDAAQVNSMLNTQEKSETLRNIRRARSEVVFVTPERLSDPDFIANLQRITINVFVVDEAHCISQWGHDFRPAYLALSDAIKALGSPPVLALTATATPEVIDDIVRQLERPTIHIVNTGIYRANLSYNVVHATSAGEKLKKLQHLIQESEGSGIIYTATVKAVDDLIPALRMVEDSVTFYHGHLPRKVRNENQQRFMEGHSRIMVATNAFGMGIDKPDIRFVVHYQIPGSLGSYYQESGRAGRDGKPARCTLLYDTQDKRIQQFFLARHHPGHEELREVYRTVQGLLKEQPVVEFERLHARIPQYSVRRLQVMLKLLEDGDILVRDKALDYRLRNENLTTETLTQLAATSRKKADHDRQALERMIFYAQSGLCRWKILLEYFDEEVEWDRCGHCDNCLNPPEKALSAQPVPDRHPSSSLFRETKPLLQFSFPIGTPVEVPKVGKGQVVGTTGDMVTIVFPDSQQRMFLKSYVKRAEANLDANPGGMGAIP</sequence>
<keyword evidence="7" id="KW-0238">DNA-binding</keyword>
<dbReference type="GO" id="GO:0046872">
    <property type="term" value="F:metal ion binding"/>
    <property type="evidence" value="ECO:0007669"/>
    <property type="project" value="UniProtKB-KW"/>
</dbReference>
<dbReference type="AlphaFoldDB" id="A0A1H7QRP9"/>
<dbReference type="EMBL" id="FOBH01000013">
    <property type="protein sequence ID" value="SEL50305.1"/>
    <property type="molecule type" value="Genomic_DNA"/>
</dbReference>
<dbReference type="InterPro" id="IPR027417">
    <property type="entry name" value="P-loop_NTPase"/>
</dbReference>
<feature type="domain" description="Helicase C-terminal" evidence="14">
    <location>
        <begin position="231"/>
        <end position="380"/>
    </location>
</feature>
<evidence type="ECO:0000256" key="7">
    <source>
        <dbReference type="ARBA" id="ARBA00023125"/>
    </source>
</evidence>
<keyword evidence="2" id="KW-0479">Metal-binding</keyword>
<dbReference type="GO" id="GO:0009378">
    <property type="term" value="F:four-way junction helicase activity"/>
    <property type="evidence" value="ECO:0007669"/>
    <property type="project" value="TreeGrafter"/>
</dbReference>
<dbReference type="Pfam" id="PF00270">
    <property type="entry name" value="DEAD"/>
    <property type="match status" value="1"/>
</dbReference>
<dbReference type="SMART" id="SM00490">
    <property type="entry name" value="HELICc"/>
    <property type="match status" value="1"/>
</dbReference>
<evidence type="ECO:0000256" key="1">
    <source>
        <dbReference type="ARBA" id="ARBA00005446"/>
    </source>
</evidence>
<evidence type="ECO:0000256" key="10">
    <source>
        <dbReference type="ARBA" id="ARBA00034808"/>
    </source>
</evidence>
<dbReference type="InterPro" id="IPR036388">
    <property type="entry name" value="WH-like_DNA-bd_sf"/>
</dbReference>
<dbReference type="PROSITE" id="PS51194">
    <property type="entry name" value="HELICASE_CTER"/>
    <property type="match status" value="1"/>
</dbReference>
<evidence type="ECO:0000259" key="14">
    <source>
        <dbReference type="PROSITE" id="PS51194"/>
    </source>
</evidence>
<evidence type="ECO:0000256" key="8">
    <source>
        <dbReference type="ARBA" id="ARBA00023235"/>
    </source>
</evidence>
<dbReference type="Proteomes" id="UP000198620">
    <property type="component" value="Unassembled WGS sequence"/>
</dbReference>
<keyword evidence="4" id="KW-0378">Hydrolase</keyword>
<keyword evidence="8" id="KW-0413">Isomerase</keyword>
<comment type="catalytic activity">
    <reaction evidence="9">
        <text>Couples ATP hydrolysis with the unwinding of duplex DNA by translocating in the 3'-5' direction.</text>
        <dbReference type="EC" id="5.6.2.4"/>
    </reaction>
</comment>
<evidence type="ECO:0000256" key="9">
    <source>
        <dbReference type="ARBA" id="ARBA00034617"/>
    </source>
</evidence>
<dbReference type="InterPro" id="IPR004589">
    <property type="entry name" value="DNA_helicase_ATP-dep_RecQ"/>
</dbReference>
<comment type="similarity">
    <text evidence="1">Belongs to the helicase family. RecQ subfamily.</text>
</comment>
<evidence type="ECO:0000256" key="3">
    <source>
        <dbReference type="ARBA" id="ARBA00022741"/>
    </source>
</evidence>
<dbReference type="SUPFAM" id="SSF52540">
    <property type="entry name" value="P-loop containing nucleoside triphosphate hydrolases"/>
    <property type="match status" value="1"/>
</dbReference>
<keyword evidence="5 15" id="KW-0347">Helicase</keyword>